<feature type="region of interest" description="Disordered" evidence="4">
    <location>
        <begin position="449"/>
        <end position="494"/>
    </location>
</feature>
<feature type="compositionally biased region" description="Polar residues" evidence="4">
    <location>
        <begin position="91"/>
        <end position="100"/>
    </location>
</feature>
<dbReference type="PROSITE" id="PS50003">
    <property type="entry name" value="PH_DOMAIN"/>
    <property type="match status" value="1"/>
</dbReference>
<feature type="compositionally biased region" description="Low complexity" evidence="4">
    <location>
        <begin position="297"/>
        <end position="314"/>
    </location>
</feature>
<dbReference type="GO" id="GO:0005085">
    <property type="term" value="F:guanyl-nucleotide exchange factor activity"/>
    <property type="evidence" value="ECO:0007669"/>
    <property type="project" value="UniProtKB-KW"/>
</dbReference>
<dbReference type="CDD" id="cd13316">
    <property type="entry name" value="PH_Boi"/>
    <property type="match status" value="1"/>
</dbReference>
<dbReference type="GO" id="GO:0006897">
    <property type="term" value="P:endocytosis"/>
    <property type="evidence" value="ECO:0007669"/>
    <property type="project" value="TreeGrafter"/>
</dbReference>
<organism evidence="9 10">
    <name type="scientific">Pleurotus eryngii</name>
    <name type="common">Boletus of the steppes</name>
    <dbReference type="NCBI Taxonomy" id="5323"/>
    <lineage>
        <taxon>Eukaryota</taxon>
        <taxon>Fungi</taxon>
        <taxon>Dikarya</taxon>
        <taxon>Basidiomycota</taxon>
        <taxon>Agaricomycotina</taxon>
        <taxon>Agaricomycetes</taxon>
        <taxon>Agaricomycetidae</taxon>
        <taxon>Agaricales</taxon>
        <taxon>Pleurotineae</taxon>
        <taxon>Pleurotaceae</taxon>
        <taxon>Pleurotus</taxon>
    </lineage>
</organism>
<dbReference type="SUPFAM" id="SSF50729">
    <property type="entry name" value="PH domain-like"/>
    <property type="match status" value="1"/>
</dbReference>
<dbReference type="InterPro" id="IPR036872">
    <property type="entry name" value="CH_dom_sf"/>
</dbReference>
<dbReference type="SUPFAM" id="SSF50044">
    <property type="entry name" value="SH3-domain"/>
    <property type="match status" value="1"/>
</dbReference>
<feature type="compositionally biased region" description="Polar residues" evidence="4">
    <location>
        <begin position="625"/>
        <end position="637"/>
    </location>
</feature>
<feature type="region of interest" description="Disordered" evidence="4">
    <location>
        <begin position="153"/>
        <end position="201"/>
    </location>
</feature>
<evidence type="ECO:0000256" key="3">
    <source>
        <dbReference type="PROSITE-ProRule" id="PRU00192"/>
    </source>
</evidence>
<dbReference type="PANTHER" id="PTHR45827">
    <property type="entry name" value="SORTING NEXIN"/>
    <property type="match status" value="1"/>
</dbReference>
<feature type="compositionally biased region" description="Acidic residues" evidence="4">
    <location>
        <begin position="75"/>
        <end position="85"/>
    </location>
</feature>
<dbReference type="GO" id="GO:0005886">
    <property type="term" value="C:plasma membrane"/>
    <property type="evidence" value="ECO:0007669"/>
    <property type="project" value="TreeGrafter"/>
</dbReference>
<feature type="compositionally biased region" description="Basic and acidic residues" evidence="4">
    <location>
        <begin position="351"/>
        <end position="363"/>
    </location>
</feature>
<dbReference type="InterPro" id="IPR001452">
    <property type="entry name" value="SH3_domain"/>
</dbReference>
<gene>
    <name evidence="9" type="ORF">BDN71DRAFT_1442860</name>
</gene>
<proteinExistence type="predicted"/>
<dbReference type="PANTHER" id="PTHR45827:SF1">
    <property type="entry name" value="SORTING NEXIN"/>
    <property type="match status" value="1"/>
</dbReference>
<feature type="domain" description="PH" evidence="6">
    <location>
        <begin position="966"/>
        <end position="1064"/>
    </location>
</feature>
<evidence type="ECO:0000259" key="8">
    <source>
        <dbReference type="PROSITE" id="PS50105"/>
    </source>
</evidence>
<dbReference type="GO" id="GO:0035091">
    <property type="term" value="F:phosphatidylinositol binding"/>
    <property type="evidence" value="ECO:0007669"/>
    <property type="project" value="TreeGrafter"/>
</dbReference>
<feature type="region of interest" description="Disordered" evidence="4">
    <location>
        <begin position="669"/>
        <end position="956"/>
    </location>
</feature>
<keyword evidence="2" id="KW-0344">Guanine-nucleotide releasing factor</keyword>
<dbReference type="InterPro" id="IPR001849">
    <property type="entry name" value="PH_domain"/>
</dbReference>
<feature type="compositionally biased region" description="Low complexity" evidence="4">
    <location>
        <begin position="591"/>
        <end position="600"/>
    </location>
</feature>
<dbReference type="PROSITE" id="PS50021">
    <property type="entry name" value="CH"/>
    <property type="match status" value="1"/>
</dbReference>
<dbReference type="Pfam" id="PF00018">
    <property type="entry name" value="SH3_1"/>
    <property type="match status" value="1"/>
</dbReference>
<evidence type="ECO:0000259" key="5">
    <source>
        <dbReference type="PROSITE" id="PS50002"/>
    </source>
</evidence>
<feature type="compositionally biased region" description="Polar residues" evidence="4">
    <location>
        <begin position="928"/>
        <end position="945"/>
    </location>
</feature>
<evidence type="ECO:0000313" key="9">
    <source>
        <dbReference type="EMBL" id="KAF9498882.1"/>
    </source>
</evidence>
<dbReference type="SUPFAM" id="SSF47769">
    <property type="entry name" value="SAM/Pointed domain"/>
    <property type="match status" value="1"/>
</dbReference>
<feature type="compositionally biased region" description="Polar residues" evidence="4">
    <location>
        <begin position="864"/>
        <end position="879"/>
    </location>
</feature>
<dbReference type="InterPro" id="IPR001660">
    <property type="entry name" value="SAM"/>
</dbReference>
<feature type="compositionally biased region" description="Basic and acidic residues" evidence="4">
    <location>
        <begin position="741"/>
        <end position="756"/>
    </location>
</feature>
<dbReference type="SUPFAM" id="SSF47576">
    <property type="entry name" value="Calponin-homology domain, CH-domain"/>
    <property type="match status" value="1"/>
</dbReference>
<comment type="caution">
    <text evidence="9">The sequence shown here is derived from an EMBL/GenBank/DDBJ whole genome shotgun (WGS) entry which is preliminary data.</text>
</comment>
<dbReference type="InterPro" id="IPR001715">
    <property type="entry name" value="CH_dom"/>
</dbReference>
<feature type="compositionally biased region" description="Basic and acidic residues" evidence="4">
    <location>
        <begin position="1108"/>
        <end position="1122"/>
    </location>
</feature>
<dbReference type="EMBL" id="MU154535">
    <property type="protein sequence ID" value="KAF9498882.1"/>
    <property type="molecule type" value="Genomic_DNA"/>
</dbReference>
<dbReference type="OrthoDB" id="73680at2759"/>
<dbReference type="Gene3D" id="1.10.150.50">
    <property type="entry name" value="Transcription Factor, Ets-1"/>
    <property type="match status" value="1"/>
</dbReference>
<name>A0A9P6A2F9_PLEER</name>
<feature type="domain" description="Calponin-homology (CH)" evidence="7">
    <location>
        <begin position="1183"/>
        <end position="1291"/>
    </location>
</feature>
<dbReference type="Pfam" id="PF00169">
    <property type="entry name" value="PH"/>
    <property type="match status" value="1"/>
</dbReference>
<dbReference type="CDD" id="cd09535">
    <property type="entry name" value="SAM_BOI-like_fungal"/>
    <property type="match status" value="1"/>
</dbReference>
<dbReference type="InterPro" id="IPR011993">
    <property type="entry name" value="PH-like_dom_sf"/>
</dbReference>
<dbReference type="Gene3D" id="1.10.418.10">
    <property type="entry name" value="Calponin-like domain"/>
    <property type="match status" value="1"/>
</dbReference>
<feature type="compositionally biased region" description="Polar residues" evidence="4">
    <location>
        <begin position="382"/>
        <end position="393"/>
    </location>
</feature>
<evidence type="ECO:0000256" key="2">
    <source>
        <dbReference type="ARBA" id="ARBA00022658"/>
    </source>
</evidence>
<feature type="region of interest" description="Disordered" evidence="4">
    <location>
        <begin position="1142"/>
        <end position="1182"/>
    </location>
</feature>
<evidence type="ECO:0000256" key="4">
    <source>
        <dbReference type="SAM" id="MobiDB-lite"/>
    </source>
</evidence>
<evidence type="ECO:0000259" key="7">
    <source>
        <dbReference type="PROSITE" id="PS50021"/>
    </source>
</evidence>
<dbReference type="GO" id="GO:0031410">
    <property type="term" value="C:cytoplasmic vesicle"/>
    <property type="evidence" value="ECO:0007669"/>
    <property type="project" value="TreeGrafter"/>
</dbReference>
<dbReference type="Gene3D" id="2.30.29.30">
    <property type="entry name" value="Pleckstrin-homology domain (PH domain)/Phosphotyrosine-binding domain (PTB)"/>
    <property type="match status" value="1"/>
</dbReference>
<dbReference type="Gene3D" id="2.30.30.40">
    <property type="entry name" value="SH3 Domains"/>
    <property type="match status" value="1"/>
</dbReference>
<feature type="compositionally biased region" description="Low complexity" evidence="4">
    <location>
        <begin position="796"/>
        <end position="809"/>
    </location>
</feature>
<dbReference type="Pfam" id="PF07647">
    <property type="entry name" value="SAM_2"/>
    <property type="match status" value="1"/>
</dbReference>
<dbReference type="CDD" id="cd00174">
    <property type="entry name" value="SH3"/>
    <property type="match status" value="1"/>
</dbReference>
<feature type="compositionally biased region" description="Low complexity" evidence="4">
    <location>
        <begin position="671"/>
        <end position="685"/>
    </location>
</feature>
<keyword evidence="1 3" id="KW-0728">SH3 domain</keyword>
<dbReference type="PROSITE" id="PS50002">
    <property type="entry name" value="SH3"/>
    <property type="match status" value="1"/>
</dbReference>
<dbReference type="SMART" id="SM00454">
    <property type="entry name" value="SAM"/>
    <property type="match status" value="1"/>
</dbReference>
<accession>A0A9P6A2F9</accession>
<dbReference type="PROSITE" id="PS50105">
    <property type="entry name" value="SAM_DOMAIN"/>
    <property type="match status" value="1"/>
</dbReference>
<feature type="compositionally biased region" description="Basic and acidic residues" evidence="4">
    <location>
        <begin position="479"/>
        <end position="491"/>
    </location>
</feature>
<dbReference type="GO" id="GO:0097320">
    <property type="term" value="P:plasma membrane tubulation"/>
    <property type="evidence" value="ECO:0007669"/>
    <property type="project" value="TreeGrafter"/>
</dbReference>
<feature type="domain" description="SH3" evidence="5">
    <location>
        <begin position="1"/>
        <end position="63"/>
    </location>
</feature>
<feature type="region of interest" description="Disordered" evidence="4">
    <location>
        <begin position="55"/>
        <end position="115"/>
    </location>
</feature>
<dbReference type="InterPro" id="IPR036028">
    <property type="entry name" value="SH3-like_dom_sf"/>
</dbReference>
<feature type="compositionally biased region" description="Basic and acidic residues" evidence="4">
    <location>
        <begin position="909"/>
        <end position="919"/>
    </location>
</feature>
<feature type="compositionally biased region" description="Polar residues" evidence="4">
    <location>
        <begin position="168"/>
        <end position="180"/>
    </location>
</feature>
<feature type="compositionally biased region" description="Polar residues" evidence="4">
    <location>
        <begin position="729"/>
        <end position="740"/>
    </location>
</feature>
<feature type="compositionally biased region" description="Basic and acidic residues" evidence="4">
    <location>
        <begin position="781"/>
        <end position="794"/>
    </location>
</feature>
<feature type="compositionally biased region" description="Polar residues" evidence="4">
    <location>
        <begin position="889"/>
        <end position="900"/>
    </location>
</feature>
<dbReference type="InterPro" id="IPR013761">
    <property type="entry name" value="SAM/pointed_sf"/>
</dbReference>
<reference evidence="9" key="1">
    <citation type="submission" date="2020-11" db="EMBL/GenBank/DDBJ databases">
        <authorList>
            <consortium name="DOE Joint Genome Institute"/>
            <person name="Ahrendt S."/>
            <person name="Riley R."/>
            <person name="Andreopoulos W."/>
            <person name="Labutti K."/>
            <person name="Pangilinan J."/>
            <person name="Ruiz-Duenas F.J."/>
            <person name="Barrasa J.M."/>
            <person name="Sanchez-Garcia M."/>
            <person name="Camarero S."/>
            <person name="Miyauchi S."/>
            <person name="Serrano A."/>
            <person name="Linde D."/>
            <person name="Babiker R."/>
            <person name="Drula E."/>
            <person name="Ayuso-Fernandez I."/>
            <person name="Pacheco R."/>
            <person name="Padilla G."/>
            <person name="Ferreira P."/>
            <person name="Barriuso J."/>
            <person name="Kellner H."/>
            <person name="Castanera R."/>
            <person name="Alfaro M."/>
            <person name="Ramirez L."/>
            <person name="Pisabarro A.G."/>
            <person name="Kuo A."/>
            <person name="Tritt A."/>
            <person name="Lipzen A."/>
            <person name="He G."/>
            <person name="Yan M."/>
            <person name="Ng V."/>
            <person name="Cullen D."/>
            <person name="Martin F."/>
            <person name="Rosso M.-N."/>
            <person name="Henrissat B."/>
            <person name="Hibbett D."/>
            <person name="Martinez A.T."/>
            <person name="Grigoriev I.V."/>
        </authorList>
    </citation>
    <scope>NUCLEOTIDE SEQUENCE</scope>
    <source>
        <strain evidence="9">ATCC 90797</strain>
    </source>
</reference>
<feature type="region of interest" description="Disordered" evidence="4">
    <location>
        <begin position="261"/>
        <end position="405"/>
    </location>
</feature>
<keyword evidence="10" id="KW-1185">Reference proteome</keyword>
<feature type="region of interest" description="Disordered" evidence="4">
    <location>
        <begin position="618"/>
        <end position="637"/>
    </location>
</feature>
<sequence length="1321" mass="141331">MPEYVYALHDFQPEHEDEVPFRAGERIEIVEKDDQYGDGWWQGRNLAGKVGLFPEAYTTPAPPTTGSELIPASTSDDEAGADADTEPPPTATASQHSLHTLTEESETDSVTSGDVGRAHVPLSAVMGSSGSADSGVMNATMTDVQEAIEQLGRRRKEGELGDGERSFSFASTGDGDNNSLRYDGETDESDGGEGWHKGARQKLAEKARKAVEEAEKLESIGGSIGKGKGRIIAPPIDVEMSDESEDEGGDHTMSFIRGHAIPEESEEENGPADEFGIRTTKRSIKSEGDTRSSTLAGGDSQTGLSTTTGSTAKASDSDSIDLPTKGGDEDLPTVTQASFPTPMVTTEPPADDIHPPAELRDAEPIVSTIARSQSTPPPRAISPSQQQSNTFAPSHSEGPASPVTNNMRSIFTERRTSSPGIPYRESMTALPSPTLSSVGGFAGFGHSKRSSIASSAPGGLTLASPAPINPAASTNGNGVEKREPEKEKTHPSDWSVEEVVEWLRSKGFDQDVCDKFTEQEITGDVLLELDVNLLKSEIGIMAFGKRMRIANAITDLRRPPSIVYSDHPSSLRQDSLPASPMHAQSPPMSPPMTHSPQMHSPLSMQNLSQVQQAHMQHYPTPQYPVPSNSVHSRNVSQSHSFGGYTYNSSAHQSLNSPVGYGAVANGGVSNSQASATETTTAADGSSQGGGGGSSAGHSGEGVTNGVTNGLGLNELDSTGVTKKARPAQLNLSPSESTLNNVHKDEPSPAEEEKAFSESEAAPASSVRRRFFGGSARNSSSSHKERDGKPDRTSKDSSSSPLLPGASPTLKDSASDKERDAPATVGSRHRRNKNSVDTKPAERLSIFGGSFANTLGKSRKPPPSTTQEEPVEKTSSSLSFSRLYGGKRPATSQGMGTSPKTSPRLYDSLSSRDLKEKDGHPSLLRKRTVSASSPKFDTGASASTPVPTGRSGGSLKQGQSILEQIGDPDHNGWMRKKSDRYKTWKTRYFILKGPHLYCLRSNSRTETKIKGYINIVGYKVTVDENVDPGRYGFRIDHENDKTHYFSSEEKTVIRGWMKAMMKATIARDYTKPVVSSCNIPTIPLTVAQAMNPAPRPPSPTARDATQKALRRENPHQLSSRDAEVLMGLAAPKGERARLNSFFSEDDVNGSGLDTPTAPKSPVPPRPAREARRLSTQTSQTSTVPAVDDKLIDWANGHLPSSLQIVDPLGPLCNGLALLRLAESIKGSPSSPPVPDSAFPRHSDDDKLDGLFKLFDFLLDNDVKIGSVSINDIRQGKREKIVQLLRALKAWEDKRIAIAQSIGKSSVQAGGFMAPVGLTWSGL</sequence>
<dbReference type="PRINTS" id="PR00452">
    <property type="entry name" value="SH3DOMAIN"/>
</dbReference>
<evidence type="ECO:0000256" key="1">
    <source>
        <dbReference type="ARBA" id="ARBA00022443"/>
    </source>
</evidence>
<feature type="region of interest" description="Disordered" evidence="4">
    <location>
        <begin position="1088"/>
        <end position="1122"/>
    </location>
</feature>
<evidence type="ECO:0000313" key="10">
    <source>
        <dbReference type="Proteomes" id="UP000807025"/>
    </source>
</evidence>
<dbReference type="SMART" id="SM00233">
    <property type="entry name" value="PH"/>
    <property type="match status" value="1"/>
</dbReference>
<dbReference type="Proteomes" id="UP000807025">
    <property type="component" value="Unassembled WGS sequence"/>
</dbReference>
<evidence type="ECO:0000259" key="6">
    <source>
        <dbReference type="PROSITE" id="PS50003"/>
    </source>
</evidence>
<feature type="domain" description="SAM" evidence="8">
    <location>
        <begin position="494"/>
        <end position="559"/>
    </location>
</feature>
<feature type="region of interest" description="Disordered" evidence="4">
    <location>
        <begin position="566"/>
        <end position="600"/>
    </location>
</feature>
<dbReference type="GO" id="GO:0016197">
    <property type="term" value="P:endosomal transport"/>
    <property type="evidence" value="ECO:0007669"/>
    <property type="project" value="TreeGrafter"/>
</dbReference>
<feature type="compositionally biased region" description="Basic and acidic residues" evidence="4">
    <location>
        <begin position="156"/>
        <end position="165"/>
    </location>
</feature>
<protein>
    <submittedName>
        <fullName evidence="9">Uncharacterized protein</fullName>
    </submittedName>
</protein>
<dbReference type="SMART" id="SM00326">
    <property type="entry name" value="SH3"/>
    <property type="match status" value="1"/>
</dbReference>